<dbReference type="Gene3D" id="1.10.10.60">
    <property type="entry name" value="Homeodomain-like"/>
    <property type="match status" value="2"/>
</dbReference>
<evidence type="ECO:0000313" key="6">
    <source>
        <dbReference type="Proteomes" id="UP001084197"/>
    </source>
</evidence>
<keyword evidence="2" id="KW-0238">DNA-binding</keyword>
<sequence>MHSVNLLGYQLPLVREVGYMEDSEGIMSHPDRLMPNLHVFLFVESGQIEVIEDDVHYQVKAGGYLFLRKGIKHWGVNNYLPNTHWYYIHFYDGPNSEQPLSEYRNFQATSFMMEDVYMQQLTLPKHGLVQQTAFFTLQLDKITDQSLYSEEFRPLILSQLTYQLFLDLYQYSKQENHHPRHERIVAQITAFCRNAETKPTSKEISNHLNRNYAYISTIFRTETGKSIRQFQNELLIERAMKLLSKTELNVAQVSDQLGFANPFYFSRVFKKVTGISPSAYLDQRYQS</sequence>
<dbReference type="InterPro" id="IPR014710">
    <property type="entry name" value="RmlC-like_jellyroll"/>
</dbReference>
<dbReference type="InterPro" id="IPR011051">
    <property type="entry name" value="RmlC_Cupin_sf"/>
</dbReference>
<accession>A0A9J6R937</accession>
<evidence type="ECO:0000256" key="2">
    <source>
        <dbReference type="ARBA" id="ARBA00023125"/>
    </source>
</evidence>
<proteinExistence type="predicted"/>
<evidence type="ECO:0000313" key="5">
    <source>
        <dbReference type="EMBL" id="MCZ0702063.1"/>
    </source>
</evidence>
<evidence type="ECO:0000259" key="4">
    <source>
        <dbReference type="PROSITE" id="PS01124"/>
    </source>
</evidence>
<dbReference type="EMBL" id="JAPRAT010000003">
    <property type="protein sequence ID" value="MCZ0702063.1"/>
    <property type="molecule type" value="Genomic_DNA"/>
</dbReference>
<keyword evidence="1" id="KW-0805">Transcription regulation</keyword>
<dbReference type="Gene3D" id="2.60.120.10">
    <property type="entry name" value="Jelly Rolls"/>
    <property type="match status" value="1"/>
</dbReference>
<protein>
    <submittedName>
        <fullName evidence="5">AraC family transcriptional regulator</fullName>
    </submittedName>
</protein>
<dbReference type="Pfam" id="PF12833">
    <property type="entry name" value="HTH_18"/>
    <property type="match status" value="1"/>
</dbReference>
<feature type="domain" description="HTH araC/xylS-type" evidence="4">
    <location>
        <begin position="182"/>
        <end position="283"/>
    </location>
</feature>
<dbReference type="SMART" id="SM00342">
    <property type="entry name" value="HTH_ARAC"/>
    <property type="match status" value="1"/>
</dbReference>
<dbReference type="GO" id="GO:0043565">
    <property type="term" value="F:sequence-specific DNA binding"/>
    <property type="evidence" value="ECO:0007669"/>
    <property type="project" value="InterPro"/>
</dbReference>
<dbReference type="Proteomes" id="UP001084197">
    <property type="component" value="Unassembled WGS sequence"/>
</dbReference>
<comment type="caution">
    <text evidence="5">The sequence shown here is derived from an EMBL/GenBank/DDBJ whole genome shotgun (WGS) entry which is preliminary data.</text>
</comment>
<keyword evidence="3" id="KW-0804">Transcription</keyword>
<keyword evidence="6" id="KW-1185">Reference proteome</keyword>
<dbReference type="PANTHER" id="PTHR43280:SF28">
    <property type="entry name" value="HTH-TYPE TRANSCRIPTIONAL ACTIVATOR RHAS"/>
    <property type="match status" value="1"/>
</dbReference>
<dbReference type="GO" id="GO:0003700">
    <property type="term" value="F:DNA-binding transcription factor activity"/>
    <property type="evidence" value="ECO:0007669"/>
    <property type="project" value="InterPro"/>
</dbReference>
<dbReference type="PROSITE" id="PS01124">
    <property type="entry name" value="HTH_ARAC_FAMILY_2"/>
    <property type="match status" value="1"/>
</dbReference>
<dbReference type="InterPro" id="IPR020449">
    <property type="entry name" value="Tscrpt_reg_AraC-type_HTH"/>
</dbReference>
<dbReference type="CDD" id="cd02208">
    <property type="entry name" value="cupin_RmlC-like"/>
    <property type="match status" value="1"/>
</dbReference>
<organism evidence="5 6">
    <name type="scientific">Natronobacillus azotifigens</name>
    <dbReference type="NCBI Taxonomy" id="472978"/>
    <lineage>
        <taxon>Bacteria</taxon>
        <taxon>Bacillati</taxon>
        <taxon>Bacillota</taxon>
        <taxon>Bacilli</taxon>
        <taxon>Bacillales</taxon>
        <taxon>Bacillaceae</taxon>
        <taxon>Natronobacillus</taxon>
    </lineage>
</organism>
<dbReference type="InterPro" id="IPR009057">
    <property type="entry name" value="Homeodomain-like_sf"/>
</dbReference>
<dbReference type="RefSeq" id="WP_268778832.1">
    <property type="nucleotide sequence ID" value="NZ_JAPRAT010000003.1"/>
</dbReference>
<dbReference type="SUPFAM" id="SSF46689">
    <property type="entry name" value="Homeodomain-like"/>
    <property type="match status" value="1"/>
</dbReference>
<dbReference type="SUPFAM" id="SSF51182">
    <property type="entry name" value="RmlC-like cupins"/>
    <property type="match status" value="1"/>
</dbReference>
<dbReference type="PANTHER" id="PTHR43280">
    <property type="entry name" value="ARAC-FAMILY TRANSCRIPTIONAL REGULATOR"/>
    <property type="match status" value="1"/>
</dbReference>
<dbReference type="AlphaFoldDB" id="A0A9J6R937"/>
<evidence type="ECO:0000256" key="3">
    <source>
        <dbReference type="ARBA" id="ARBA00023163"/>
    </source>
</evidence>
<name>A0A9J6R937_9BACI</name>
<evidence type="ECO:0000256" key="1">
    <source>
        <dbReference type="ARBA" id="ARBA00023015"/>
    </source>
</evidence>
<dbReference type="PRINTS" id="PR00032">
    <property type="entry name" value="HTHARAC"/>
</dbReference>
<gene>
    <name evidence="5" type="ORF">OWO01_02420</name>
</gene>
<reference evidence="5" key="1">
    <citation type="submission" date="2022-11" db="EMBL/GenBank/DDBJ databases">
        <title>WGS of Natronobacillus azotifigens 24KS-1, an anaerobic diazotrophic haloalkaliphile from soda-rich habitats.</title>
        <authorList>
            <person name="Sorokin D.Y."/>
            <person name="Merkel A.Y."/>
        </authorList>
    </citation>
    <scope>NUCLEOTIDE SEQUENCE</scope>
    <source>
        <strain evidence="5">24KS-1</strain>
    </source>
</reference>
<dbReference type="InterPro" id="IPR018060">
    <property type="entry name" value="HTH_AraC"/>
</dbReference>